<feature type="compositionally biased region" description="Low complexity" evidence="8">
    <location>
        <begin position="450"/>
        <end position="463"/>
    </location>
</feature>
<feature type="domain" description="T-box" evidence="9">
    <location>
        <begin position="34"/>
        <end position="214"/>
    </location>
</feature>
<dbReference type="FunCoup" id="A0A3P8UY71">
    <property type="interactions" value="405"/>
</dbReference>
<dbReference type="InterPro" id="IPR008967">
    <property type="entry name" value="p53-like_TF_DNA-bd_sf"/>
</dbReference>
<dbReference type="PANTHER" id="PTHR11267">
    <property type="entry name" value="T-BOX PROTEIN-RELATED"/>
    <property type="match status" value="1"/>
</dbReference>
<comment type="subcellular location">
    <subcellularLocation>
        <location evidence="2">Cytoplasm</location>
    </subcellularLocation>
    <subcellularLocation>
        <location evidence="1 7">Nucleus</location>
    </subcellularLocation>
</comment>
<protein>
    <submittedName>
        <fullName evidence="10">T-box transcription factor 4</fullName>
    </submittedName>
</protein>
<evidence type="ECO:0000256" key="4">
    <source>
        <dbReference type="ARBA" id="ARBA00023125"/>
    </source>
</evidence>
<dbReference type="PROSITE" id="PS01283">
    <property type="entry name" value="TBOX_1"/>
    <property type="match status" value="1"/>
</dbReference>
<organism evidence="10 11">
    <name type="scientific">Cynoglossus semilaevis</name>
    <name type="common">Tongue sole</name>
    <dbReference type="NCBI Taxonomy" id="244447"/>
    <lineage>
        <taxon>Eukaryota</taxon>
        <taxon>Metazoa</taxon>
        <taxon>Chordata</taxon>
        <taxon>Craniata</taxon>
        <taxon>Vertebrata</taxon>
        <taxon>Euteleostomi</taxon>
        <taxon>Actinopterygii</taxon>
        <taxon>Neopterygii</taxon>
        <taxon>Teleostei</taxon>
        <taxon>Neoteleostei</taxon>
        <taxon>Acanthomorphata</taxon>
        <taxon>Carangaria</taxon>
        <taxon>Pleuronectiformes</taxon>
        <taxon>Pleuronectoidei</taxon>
        <taxon>Cynoglossidae</taxon>
        <taxon>Cynoglossinae</taxon>
        <taxon>Cynoglossus</taxon>
    </lineage>
</organism>
<dbReference type="GO" id="GO:0001525">
    <property type="term" value="P:angiogenesis"/>
    <property type="evidence" value="ECO:0007669"/>
    <property type="project" value="TreeGrafter"/>
</dbReference>
<dbReference type="GO" id="GO:0005634">
    <property type="term" value="C:nucleus"/>
    <property type="evidence" value="ECO:0007669"/>
    <property type="project" value="UniProtKB-SubCell"/>
</dbReference>
<evidence type="ECO:0000313" key="11">
    <source>
        <dbReference type="Proteomes" id="UP000265120"/>
    </source>
</evidence>
<dbReference type="AlphaFoldDB" id="A0A3P8UY71"/>
<feature type="region of interest" description="Disordered" evidence="8">
    <location>
        <begin position="450"/>
        <end position="486"/>
    </location>
</feature>
<dbReference type="GO" id="GO:0000785">
    <property type="term" value="C:chromatin"/>
    <property type="evidence" value="ECO:0007669"/>
    <property type="project" value="TreeGrafter"/>
</dbReference>
<evidence type="ECO:0000256" key="5">
    <source>
        <dbReference type="ARBA" id="ARBA00023163"/>
    </source>
</evidence>
<evidence type="ECO:0000259" key="9">
    <source>
        <dbReference type="PROSITE" id="PS50252"/>
    </source>
</evidence>
<dbReference type="PROSITE" id="PS01264">
    <property type="entry name" value="TBOX_2"/>
    <property type="match status" value="1"/>
</dbReference>
<keyword evidence="3" id="KW-0805">Transcription regulation</keyword>
<dbReference type="InterPro" id="IPR036960">
    <property type="entry name" value="T-box_sf"/>
</dbReference>
<dbReference type="GO" id="GO:0001708">
    <property type="term" value="P:cell fate specification"/>
    <property type="evidence" value="ECO:0007669"/>
    <property type="project" value="TreeGrafter"/>
</dbReference>
<dbReference type="PRINTS" id="PR00937">
    <property type="entry name" value="TBOX"/>
</dbReference>
<keyword evidence="6 7" id="KW-0539">Nucleus</keyword>
<dbReference type="Proteomes" id="UP000265120">
    <property type="component" value="Chromosome 4"/>
</dbReference>
<dbReference type="GeneTree" id="ENSGT00940000158882"/>
<accession>A0A3P8UY71</accession>
<reference evidence="10" key="3">
    <citation type="submission" date="2025-09" db="UniProtKB">
        <authorList>
            <consortium name="Ensembl"/>
        </authorList>
    </citation>
    <scope>IDENTIFICATION</scope>
</reference>
<dbReference type="Ensembl" id="ENSCSET00000007375.1">
    <property type="protein sequence ID" value="ENSCSEP00000007297.1"/>
    <property type="gene ID" value="ENSCSEG00000004704.1"/>
</dbReference>
<keyword evidence="5" id="KW-0804">Transcription</keyword>
<comment type="caution">
    <text evidence="7">Lacks conserved residue(s) required for the propagation of feature annotation.</text>
</comment>
<sequence>SETAATAAAAAPRPVEFPFVFLSFQNIENIKVVLHERELWKKFHEAGTEMIITKAGRRMFPSYKVKVTGMNPKTKYILLTDIVPADDHRYKFCDNKWMVAGKAEPAMPGRLYVHPDSPATGAHWMRQLVSFQKLKLTNNHLDPFGHIILNSMHKYQPRLHIVKADENNAFGSKNTAYCTHVFHETAFISVTSYQNHKITQLKIENNPFAKGFRGSEEGDLRVSRLQGKDYPVISKNIVRQRLISSHNHLTGKLGAGVLTGHPQVLSSYQYETGVPLSNRDPQDPLSNHLTQTRDPSLLYHCFKHRDNSRHLELGCKRPYLEATPVSSEEHYFRPTPSYESSLLSHPYCTEGITSREPCMYSSVDTESGSGTGDTEDLANSPSLNCNMWATMQPYPCYGVEGVSYQPFTAHFTNAGPVTPVVPHPSSSMVPRPQADLSVYNASSVQRGLPIISPSSSSSSCSPVIPGPRERPGHPSLYHKKTGSPLHPHRDFTAYPAQGTLSIRDPAYQYQVGLSSAGTHWTDS</sequence>
<dbReference type="PANTHER" id="PTHR11267:SF29">
    <property type="entry name" value="T-BOX TRANSCRIPTION FACTOR TBX4"/>
    <property type="match status" value="1"/>
</dbReference>
<dbReference type="Gene3D" id="2.60.40.820">
    <property type="entry name" value="Transcription factor, T-box"/>
    <property type="match status" value="1"/>
</dbReference>
<dbReference type="FunFam" id="2.60.40.820:FF:000005">
    <property type="entry name" value="T-box transcription factor TBX5"/>
    <property type="match status" value="1"/>
</dbReference>
<keyword evidence="4 7" id="KW-0238">DNA-binding</keyword>
<evidence type="ECO:0000256" key="7">
    <source>
        <dbReference type="PROSITE-ProRule" id="PRU00201"/>
    </source>
</evidence>
<dbReference type="GO" id="GO:0045893">
    <property type="term" value="P:positive regulation of DNA-templated transcription"/>
    <property type="evidence" value="ECO:0007669"/>
    <property type="project" value="InterPro"/>
</dbReference>
<dbReference type="SMART" id="SM00425">
    <property type="entry name" value="TBOX"/>
    <property type="match status" value="1"/>
</dbReference>
<dbReference type="GO" id="GO:0005737">
    <property type="term" value="C:cytoplasm"/>
    <property type="evidence" value="ECO:0007669"/>
    <property type="project" value="UniProtKB-SubCell"/>
</dbReference>
<dbReference type="InterPro" id="IPR018186">
    <property type="entry name" value="TF_T-box_CS"/>
</dbReference>
<evidence type="ECO:0000256" key="3">
    <source>
        <dbReference type="ARBA" id="ARBA00023015"/>
    </source>
</evidence>
<dbReference type="InterPro" id="IPR046360">
    <property type="entry name" value="T-box_DNA-bd"/>
</dbReference>
<dbReference type="GO" id="GO:0000978">
    <property type="term" value="F:RNA polymerase II cis-regulatory region sequence-specific DNA binding"/>
    <property type="evidence" value="ECO:0007669"/>
    <property type="project" value="InterPro"/>
</dbReference>
<dbReference type="PROSITE" id="PS50252">
    <property type="entry name" value="TBOX_3"/>
    <property type="match status" value="1"/>
</dbReference>
<reference evidence="10" key="2">
    <citation type="submission" date="2025-08" db="UniProtKB">
        <authorList>
            <consortium name="Ensembl"/>
        </authorList>
    </citation>
    <scope>IDENTIFICATION</scope>
</reference>
<dbReference type="CDD" id="cd20189">
    <property type="entry name" value="T-box_TBX4_5-like"/>
    <property type="match status" value="1"/>
</dbReference>
<proteinExistence type="predicted"/>
<dbReference type="SUPFAM" id="SSF49417">
    <property type="entry name" value="p53-like transcription factors"/>
    <property type="match status" value="1"/>
</dbReference>
<evidence type="ECO:0000256" key="6">
    <source>
        <dbReference type="ARBA" id="ARBA00023242"/>
    </source>
</evidence>
<dbReference type="GO" id="GO:0035119">
    <property type="term" value="P:embryonic pelvic fin morphogenesis"/>
    <property type="evidence" value="ECO:0007669"/>
    <property type="project" value="Ensembl"/>
</dbReference>
<dbReference type="GO" id="GO:0000981">
    <property type="term" value="F:DNA-binding transcription factor activity, RNA polymerase II-specific"/>
    <property type="evidence" value="ECO:0007669"/>
    <property type="project" value="TreeGrafter"/>
</dbReference>
<keyword evidence="11" id="KW-1185">Reference proteome</keyword>
<evidence type="ECO:0000313" key="10">
    <source>
        <dbReference type="Ensembl" id="ENSCSEP00000007297.1"/>
    </source>
</evidence>
<dbReference type="STRING" id="244447.ENSCSEP00000007297"/>
<dbReference type="InParanoid" id="A0A3P8UY71"/>
<evidence type="ECO:0000256" key="8">
    <source>
        <dbReference type="SAM" id="MobiDB-lite"/>
    </source>
</evidence>
<evidence type="ECO:0000256" key="1">
    <source>
        <dbReference type="ARBA" id="ARBA00004123"/>
    </source>
</evidence>
<name>A0A3P8UY71_CYNSE</name>
<reference evidence="10 11" key="1">
    <citation type="journal article" date="2014" name="Nat. Genet.">
        <title>Whole-genome sequence of a flatfish provides insights into ZW sex chromosome evolution and adaptation to a benthic lifestyle.</title>
        <authorList>
            <person name="Chen S."/>
            <person name="Zhang G."/>
            <person name="Shao C."/>
            <person name="Huang Q."/>
            <person name="Liu G."/>
            <person name="Zhang P."/>
            <person name="Song W."/>
            <person name="An N."/>
            <person name="Chalopin D."/>
            <person name="Volff J.N."/>
            <person name="Hong Y."/>
            <person name="Li Q."/>
            <person name="Sha Z."/>
            <person name="Zhou H."/>
            <person name="Xie M."/>
            <person name="Yu Q."/>
            <person name="Liu Y."/>
            <person name="Xiang H."/>
            <person name="Wang N."/>
            <person name="Wu K."/>
            <person name="Yang C."/>
            <person name="Zhou Q."/>
            <person name="Liao X."/>
            <person name="Yang L."/>
            <person name="Hu Q."/>
            <person name="Zhang J."/>
            <person name="Meng L."/>
            <person name="Jin L."/>
            <person name="Tian Y."/>
            <person name="Lian J."/>
            <person name="Yang J."/>
            <person name="Miao G."/>
            <person name="Liu S."/>
            <person name="Liang Z."/>
            <person name="Yan F."/>
            <person name="Li Y."/>
            <person name="Sun B."/>
            <person name="Zhang H."/>
            <person name="Zhang J."/>
            <person name="Zhu Y."/>
            <person name="Du M."/>
            <person name="Zhao Y."/>
            <person name="Schartl M."/>
            <person name="Tang Q."/>
            <person name="Wang J."/>
        </authorList>
    </citation>
    <scope>NUCLEOTIDE SEQUENCE</scope>
</reference>
<dbReference type="InterPro" id="IPR001699">
    <property type="entry name" value="TF_T-box"/>
</dbReference>
<dbReference type="Pfam" id="PF00907">
    <property type="entry name" value="T-box"/>
    <property type="match status" value="1"/>
</dbReference>
<evidence type="ECO:0000256" key="2">
    <source>
        <dbReference type="ARBA" id="ARBA00004496"/>
    </source>
</evidence>